<dbReference type="EMBL" id="BAAAMJ010000004">
    <property type="protein sequence ID" value="GAA1897324.1"/>
    <property type="molecule type" value="Genomic_DNA"/>
</dbReference>
<sequence length="67" mass="7078">MHFAAPVGPVLSGTLRALDRALLAGGRRNAWAGVLEDRRRAFDRSEAERALRAVADGAAAPRELPGA</sequence>
<organism evidence="1 2">
    <name type="scientific">Streptomyces sodiiphilus</name>
    <dbReference type="NCBI Taxonomy" id="226217"/>
    <lineage>
        <taxon>Bacteria</taxon>
        <taxon>Bacillati</taxon>
        <taxon>Actinomycetota</taxon>
        <taxon>Actinomycetes</taxon>
        <taxon>Kitasatosporales</taxon>
        <taxon>Streptomycetaceae</taxon>
        <taxon>Streptomyces</taxon>
    </lineage>
</organism>
<evidence type="ECO:0000313" key="1">
    <source>
        <dbReference type="EMBL" id="GAA1897324.1"/>
    </source>
</evidence>
<proteinExistence type="predicted"/>
<keyword evidence="2" id="KW-1185">Reference proteome</keyword>
<reference evidence="1 2" key="1">
    <citation type="journal article" date="2019" name="Int. J. Syst. Evol. Microbiol.">
        <title>The Global Catalogue of Microorganisms (GCM) 10K type strain sequencing project: providing services to taxonomists for standard genome sequencing and annotation.</title>
        <authorList>
            <consortium name="The Broad Institute Genomics Platform"/>
            <consortium name="The Broad Institute Genome Sequencing Center for Infectious Disease"/>
            <person name="Wu L."/>
            <person name="Ma J."/>
        </authorList>
    </citation>
    <scope>NUCLEOTIDE SEQUENCE [LARGE SCALE GENOMIC DNA]</scope>
    <source>
        <strain evidence="1 2">JCM 13581</strain>
    </source>
</reference>
<dbReference type="Proteomes" id="UP001501303">
    <property type="component" value="Unassembled WGS sequence"/>
</dbReference>
<gene>
    <name evidence="1" type="ORF">GCM10009716_04190</name>
</gene>
<dbReference type="RefSeq" id="WP_344258329.1">
    <property type="nucleotide sequence ID" value="NZ_BAAAMJ010000004.1"/>
</dbReference>
<name>A0ABN2NS67_9ACTN</name>
<comment type="caution">
    <text evidence="1">The sequence shown here is derived from an EMBL/GenBank/DDBJ whole genome shotgun (WGS) entry which is preliminary data.</text>
</comment>
<accession>A0ABN2NS67</accession>
<protein>
    <submittedName>
        <fullName evidence="1">Uncharacterized protein</fullName>
    </submittedName>
</protein>
<evidence type="ECO:0000313" key="2">
    <source>
        <dbReference type="Proteomes" id="UP001501303"/>
    </source>
</evidence>